<sequence length="22" mass="2186">MAEVRVLDGGSGGARRATVARG</sequence>
<name>A0A0A9H9D1_ARUDO</name>
<dbReference type="EMBL" id="GBRH01164096">
    <property type="protein sequence ID" value="JAE33800.1"/>
    <property type="molecule type" value="Transcribed_RNA"/>
</dbReference>
<proteinExistence type="predicted"/>
<reference evidence="2" key="2">
    <citation type="journal article" date="2015" name="Data Brief">
        <title>Shoot transcriptome of the giant reed, Arundo donax.</title>
        <authorList>
            <person name="Barrero R.A."/>
            <person name="Guerrero F.D."/>
            <person name="Moolhuijzen P."/>
            <person name="Goolsby J.A."/>
            <person name="Tidwell J."/>
            <person name="Bellgard S.E."/>
            <person name="Bellgard M.I."/>
        </authorList>
    </citation>
    <scope>NUCLEOTIDE SEQUENCE</scope>
    <source>
        <tissue evidence="2">Shoot tissue taken approximately 20 cm above the soil surface</tissue>
    </source>
</reference>
<evidence type="ECO:0000313" key="2">
    <source>
        <dbReference type="EMBL" id="JAE33800.1"/>
    </source>
</evidence>
<evidence type="ECO:0000256" key="1">
    <source>
        <dbReference type="SAM" id="MobiDB-lite"/>
    </source>
</evidence>
<protein>
    <submittedName>
        <fullName evidence="2">Uncharacterized protein</fullName>
    </submittedName>
</protein>
<organism evidence="2">
    <name type="scientific">Arundo donax</name>
    <name type="common">Giant reed</name>
    <name type="synonym">Donax arundinaceus</name>
    <dbReference type="NCBI Taxonomy" id="35708"/>
    <lineage>
        <taxon>Eukaryota</taxon>
        <taxon>Viridiplantae</taxon>
        <taxon>Streptophyta</taxon>
        <taxon>Embryophyta</taxon>
        <taxon>Tracheophyta</taxon>
        <taxon>Spermatophyta</taxon>
        <taxon>Magnoliopsida</taxon>
        <taxon>Liliopsida</taxon>
        <taxon>Poales</taxon>
        <taxon>Poaceae</taxon>
        <taxon>PACMAD clade</taxon>
        <taxon>Arundinoideae</taxon>
        <taxon>Arundineae</taxon>
        <taxon>Arundo</taxon>
    </lineage>
</organism>
<feature type="region of interest" description="Disordered" evidence="1">
    <location>
        <begin position="1"/>
        <end position="22"/>
    </location>
</feature>
<reference evidence="2" key="1">
    <citation type="submission" date="2014-09" db="EMBL/GenBank/DDBJ databases">
        <authorList>
            <person name="Magalhaes I.L.F."/>
            <person name="Oliveira U."/>
            <person name="Santos F.R."/>
            <person name="Vidigal T.H.D.A."/>
            <person name="Brescovit A.D."/>
            <person name="Santos A.J."/>
        </authorList>
    </citation>
    <scope>NUCLEOTIDE SEQUENCE</scope>
    <source>
        <tissue evidence="2">Shoot tissue taken approximately 20 cm above the soil surface</tissue>
    </source>
</reference>
<dbReference type="AlphaFoldDB" id="A0A0A9H9D1"/>
<accession>A0A0A9H9D1</accession>